<protein>
    <submittedName>
        <fullName evidence="3">Uncharacterized protein</fullName>
    </submittedName>
</protein>
<proteinExistence type="predicted"/>
<feature type="chain" id="PRO_5028455497" evidence="1">
    <location>
        <begin position="23"/>
        <end position="64"/>
    </location>
</feature>
<reference evidence="2 3" key="1">
    <citation type="journal article" date="2019" name="Mol. Biol. Evol.">
        <title>Blast fungal genomes show frequent chromosomal changes, gene gains and losses, and effector gene turnover.</title>
        <authorList>
            <person name="Gomez Luciano L.B."/>
            <person name="Jason Tsai I."/>
            <person name="Chuma I."/>
            <person name="Tosa Y."/>
            <person name="Chen Y.H."/>
            <person name="Li J.Y."/>
            <person name="Li M.Y."/>
            <person name="Jade Lu M.Y."/>
            <person name="Nakayashiki H."/>
            <person name="Li W.H."/>
        </authorList>
    </citation>
    <scope>NUCLEOTIDE SEQUENCE [LARGE SCALE GENOMIC DNA]</scope>
    <source>
        <strain evidence="2 3">NI907</strain>
    </source>
</reference>
<accession>A0A6P8AXK3</accession>
<dbReference type="KEGG" id="pgri:PgNI_11050"/>
<name>A0A6P8AXK3_PYRGI</name>
<dbReference type="GeneID" id="41965929"/>
<evidence type="ECO:0000313" key="3">
    <source>
        <dbReference type="RefSeq" id="XP_030979653.1"/>
    </source>
</evidence>
<keyword evidence="1" id="KW-0732">Signal</keyword>
<evidence type="ECO:0000256" key="1">
    <source>
        <dbReference type="SAM" id="SignalP"/>
    </source>
</evidence>
<organism evidence="2 3">
    <name type="scientific">Pyricularia grisea</name>
    <name type="common">Crabgrass-specific blast fungus</name>
    <name type="synonym">Magnaporthe grisea</name>
    <dbReference type="NCBI Taxonomy" id="148305"/>
    <lineage>
        <taxon>Eukaryota</taxon>
        <taxon>Fungi</taxon>
        <taxon>Dikarya</taxon>
        <taxon>Ascomycota</taxon>
        <taxon>Pezizomycotina</taxon>
        <taxon>Sordariomycetes</taxon>
        <taxon>Sordariomycetidae</taxon>
        <taxon>Magnaporthales</taxon>
        <taxon>Pyriculariaceae</taxon>
        <taxon>Pyricularia</taxon>
    </lineage>
</organism>
<sequence>MQTSFATVCQLMLALFAAQAIAAPTASSSSRPNADKCEDEGFGCVLQCYGACAWVPRSSDSSPK</sequence>
<dbReference type="Proteomes" id="UP000515153">
    <property type="component" value="Chromosome VII"/>
</dbReference>
<feature type="signal peptide" evidence="1">
    <location>
        <begin position="1"/>
        <end position="22"/>
    </location>
</feature>
<reference evidence="3" key="2">
    <citation type="submission" date="2019-10" db="EMBL/GenBank/DDBJ databases">
        <authorList>
            <consortium name="NCBI Genome Project"/>
        </authorList>
    </citation>
    <scope>NUCLEOTIDE SEQUENCE</scope>
    <source>
        <strain evidence="3">NI907</strain>
    </source>
</reference>
<dbReference type="AlphaFoldDB" id="A0A6P8AXK3"/>
<gene>
    <name evidence="3" type="ORF">PgNI_11050</name>
</gene>
<keyword evidence="2" id="KW-1185">Reference proteome</keyword>
<reference evidence="3" key="3">
    <citation type="submission" date="2025-08" db="UniProtKB">
        <authorList>
            <consortium name="RefSeq"/>
        </authorList>
    </citation>
    <scope>IDENTIFICATION</scope>
    <source>
        <strain evidence="3">NI907</strain>
    </source>
</reference>
<dbReference type="RefSeq" id="XP_030979653.1">
    <property type="nucleotide sequence ID" value="XM_031131024.1"/>
</dbReference>
<evidence type="ECO:0000313" key="2">
    <source>
        <dbReference type="Proteomes" id="UP000515153"/>
    </source>
</evidence>